<dbReference type="InterPro" id="IPR011033">
    <property type="entry name" value="PRC_barrel-like_sf"/>
</dbReference>
<feature type="domain" description="CKK" evidence="10">
    <location>
        <begin position="1110"/>
        <end position="1247"/>
    </location>
</feature>
<name>A0A368GA18_ANCCA</name>
<protein>
    <recommendedName>
        <fullName evidence="13">Calponin-homology (CH) domain-containing protein</fullName>
    </recommendedName>
</protein>
<dbReference type="GO" id="GO:0036449">
    <property type="term" value="C:microtubule minus-end"/>
    <property type="evidence" value="ECO:0007669"/>
    <property type="project" value="TreeGrafter"/>
</dbReference>
<keyword evidence="4 7" id="KW-0175">Coiled coil</keyword>
<dbReference type="PANTHER" id="PTHR21595">
    <property type="entry name" value="PATRONIN"/>
    <property type="match status" value="1"/>
</dbReference>
<feature type="coiled-coil region" evidence="7">
    <location>
        <begin position="982"/>
        <end position="1032"/>
    </location>
</feature>
<feature type="region of interest" description="Disordered" evidence="8">
    <location>
        <begin position="1042"/>
        <end position="1103"/>
    </location>
</feature>
<comment type="caution">
    <text evidence="11">The sequence shown here is derived from an EMBL/GenBank/DDBJ whole genome shotgun (WGS) entry which is preliminary data.</text>
</comment>
<dbReference type="PROSITE" id="PS51508">
    <property type="entry name" value="CKK"/>
    <property type="match status" value="1"/>
</dbReference>
<dbReference type="InterPro" id="IPR036872">
    <property type="entry name" value="CH_dom_sf"/>
</dbReference>
<dbReference type="SUPFAM" id="SSF47576">
    <property type="entry name" value="Calponin-homology domain, CH-domain"/>
    <property type="match status" value="1"/>
</dbReference>
<organism evidence="11 12">
    <name type="scientific">Ancylostoma caninum</name>
    <name type="common">Dog hookworm</name>
    <dbReference type="NCBI Taxonomy" id="29170"/>
    <lineage>
        <taxon>Eukaryota</taxon>
        <taxon>Metazoa</taxon>
        <taxon>Ecdysozoa</taxon>
        <taxon>Nematoda</taxon>
        <taxon>Chromadorea</taxon>
        <taxon>Rhabditida</taxon>
        <taxon>Rhabditina</taxon>
        <taxon>Rhabditomorpha</taxon>
        <taxon>Strongyloidea</taxon>
        <taxon>Ancylostomatidae</taxon>
        <taxon>Ancylostomatinae</taxon>
        <taxon>Ancylostoma</taxon>
    </lineage>
</organism>
<dbReference type="Pfam" id="PF08683">
    <property type="entry name" value="CAMSAP_CKK"/>
    <property type="match status" value="1"/>
</dbReference>
<dbReference type="OrthoDB" id="2125658at2759"/>
<feature type="compositionally biased region" description="Polar residues" evidence="8">
    <location>
        <begin position="935"/>
        <end position="948"/>
    </location>
</feature>
<dbReference type="EMBL" id="JOJR01000244">
    <property type="protein sequence ID" value="RCN41253.1"/>
    <property type="molecule type" value="Genomic_DNA"/>
</dbReference>
<keyword evidence="3 6" id="KW-0493">Microtubule</keyword>
<evidence type="ECO:0000259" key="9">
    <source>
        <dbReference type="PROSITE" id="PS50021"/>
    </source>
</evidence>
<evidence type="ECO:0000256" key="2">
    <source>
        <dbReference type="ARBA" id="ARBA00022490"/>
    </source>
</evidence>
<feature type="domain" description="Calponin-homology (CH)" evidence="9">
    <location>
        <begin position="169"/>
        <end position="300"/>
    </location>
</feature>
<keyword evidence="12" id="KW-1185">Reference proteome</keyword>
<dbReference type="Gene3D" id="1.10.418.10">
    <property type="entry name" value="Calponin-like domain"/>
    <property type="match status" value="1"/>
</dbReference>
<dbReference type="Pfam" id="PF11971">
    <property type="entry name" value="CAMSAP_CH"/>
    <property type="match status" value="1"/>
</dbReference>
<dbReference type="GO" id="GO:0051011">
    <property type="term" value="F:microtubule minus-end binding"/>
    <property type="evidence" value="ECO:0007669"/>
    <property type="project" value="TreeGrafter"/>
</dbReference>
<dbReference type="InterPro" id="IPR038209">
    <property type="entry name" value="CKK_dom_sf"/>
</dbReference>
<feature type="region of interest" description="Disordered" evidence="8">
    <location>
        <begin position="328"/>
        <end position="348"/>
    </location>
</feature>
<dbReference type="Proteomes" id="UP000252519">
    <property type="component" value="Unassembled WGS sequence"/>
</dbReference>
<evidence type="ECO:0000313" key="12">
    <source>
        <dbReference type="Proteomes" id="UP000252519"/>
    </source>
</evidence>
<dbReference type="SUPFAM" id="SSF50346">
    <property type="entry name" value="PRC-barrel domain"/>
    <property type="match status" value="1"/>
</dbReference>
<proteinExistence type="inferred from homology"/>
<dbReference type="Pfam" id="PF25532">
    <property type="entry name" value="CH_CAMSAP2_N"/>
    <property type="match status" value="1"/>
</dbReference>
<comment type="similarity">
    <text evidence="6">Belongs to the CAMSAP1 family.</text>
</comment>
<evidence type="ECO:0000256" key="1">
    <source>
        <dbReference type="ARBA" id="ARBA00004245"/>
    </source>
</evidence>
<evidence type="ECO:0000259" key="10">
    <source>
        <dbReference type="PROSITE" id="PS51508"/>
    </source>
</evidence>
<feature type="region of interest" description="Disordered" evidence="8">
    <location>
        <begin position="860"/>
        <end position="956"/>
    </location>
</feature>
<evidence type="ECO:0008006" key="13">
    <source>
        <dbReference type="Google" id="ProtNLM"/>
    </source>
</evidence>
<accession>A0A368GA18</accession>
<dbReference type="AlphaFoldDB" id="A0A368GA18"/>
<dbReference type="CDD" id="cd22265">
    <property type="entry name" value="UDM1_RNF168"/>
    <property type="match status" value="1"/>
</dbReference>
<evidence type="ECO:0000256" key="6">
    <source>
        <dbReference type="PROSITE-ProRule" id="PRU00841"/>
    </source>
</evidence>
<dbReference type="InterPro" id="IPR058042">
    <property type="entry name" value="CAMSAP_N"/>
</dbReference>
<dbReference type="Gene3D" id="3.10.20.360">
    <property type="entry name" value="CKK domain"/>
    <property type="match status" value="1"/>
</dbReference>
<dbReference type="InterPro" id="IPR032940">
    <property type="entry name" value="CAMSAP"/>
</dbReference>
<dbReference type="PROSITE" id="PS50021">
    <property type="entry name" value="CH"/>
    <property type="match status" value="1"/>
</dbReference>
<reference evidence="11 12" key="1">
    <citation type="submission" date="2014-10" db="EMBL/GenBank/DDBJ databases">
        <title>Draft genome of the hookworm Ancylostoma caninum.</title>
        <authorList>
            <person name="Mitreva M."/>
        </authorList>
    </citation>
    <scope>NUCLEOTIDE SEQUENCE [LARGE SCALE GENOMIC DNA]</scope>
    <source>
        <strain evidence="11 12">Baltimore</strain>
    </source>
</reference>
<dbReference type="InterPro" id="IPR014797">
    <property type="entry name" value="CKK_CAMSAP"/>
</dbReference>
<evidence type="ECO:0000256" key="7">
    <source>
        <dbReference type="SAM" id="Coils"/>
    </source>
</evidence>
<evidence type="ECO:0000313" key="11">
    <source>
        <dbReference type="EMBL" id="RCN41253.1"/>
    </source>
</evidence>
<evidence type="ECO:0000256" key="8">
    <source>
        <dbReference type="SAM" id="MobiDB-lite"/>
    </source>
</evidence>
<keyword evidence="2" id="KW-0963">Cytoplasm</keyword>
<feature type="compositionally biased region" description="Polar residues" evidence="8">
    <location>
        <begin position="1093"/>
        <end position="1103"/>
    </location>
</feature>
<dbReference type="InterPro" id="IPR022613">
    <property type="entry name" value="CH_CAMSAP_2"/>
</dbReference>
<keyword evidence="5" id="KW-0206">Cytoskeleton</keyword>
<evidence type="ECO:0000256" key="5">
    <source>
        <dbReference type="ARBA" id="ARBA00023212"/>
    </source>
</evidence>
<comment type="subcellular location">
    <subcellularLocation>
        <location evidence="1">Cytoplasm</location>
        <location evidence="1">Cytoskeleton</location>
    </subcellularLocation>
</comment>
<feature type="region of interest" description="Disordered" evidence="8">
    <location>
        <begin position="552"/>
        <end position="574"/>
    </location>
</feature>
<dbReference type="GO" id="GO:0005516">
    <property type="term" value="F:calmodulin binding"/>
    <property type="evidence" value="ECO:0007669"/>
    <property type="project" value="InterPro"/>
</dbReference>
<sequence length="1250" mass="139317">MEEDILPPLTPLDQYLETEGKLAASIRWLILRVYEQEKDIPDKLRHGAFRDERGHLQLDVAILTGLTNGSLYSQAAAKIFKEPQLVAQSHGAVLAALIDYGIDVVHCADGGTSPVTENALFSVDNFNMAAHLAMMDALMLAHLRNVITVGRVIEAVSRHTTVDESERPMDSVDALLFWINKVCLLVRDDVERSQIQLKGGTDGGMIPEMEDLYDEISDGQCLCTLVAWYRPREMEIEDICYNDQMSTAHCHYNLLLLQRFCHNSLPWNPFHFEIEDILYLHDSLQMNINVFLADLFEIFEPAPTVVQPEPVTSPRRFVPIQGIPDLRSANSAARNPHPPRVRNPFSNVHVTSTGGVAMPSRSVSMMSQDSLLTNRTHDSWQVPPQRQPSEYWSANVTNFGLCDEMNVRYKGIIVQNLLTRINFHFIQPDGGSNGNLSSAACSPYARSDSLPTASIRLALEEKRRDHEKRKALMSTMTESERAEKGKAAFFAIMSRCDASNTPASDSPNAKMIRELDRKLTDLAQQVSYMNMAPDQQRMSRALSQPSVYQDAPQMAPSSARAGYGTLPHNVTAQGAPNYAQPYAQQQQQQQEYYSYAQPQGHYAQPQQLRSSLSNGMLNYLPGQAPSYGEYPTGLVQPHQIQPPPGYTTDPYSTHPGSYMQQQPQQQGYPMMHQSAHAATGFSLHQPSAVGMAPMMPPASTYSSVQAMPPSLDTHNTSSSYALQHQPAQLISTAGMMPAQQQQLYSQPYSSYQGTPQLENQPPLDYESHEGVSTFRLHSQDVTFSCFFFCGWGVGPGGAMGEGRKPFPAPPLMACSAKASSSRIDPPLEINRNLTNWGMTYQKGHTGRPQRRTWENQTFIKSEHDLVNQPDLVPTIPSEDDQAQRQSPCPIGAVPRRSRDSREGSDATLAPEPERVRVQDQSVAPPQPSPPRDPANHTNGTISESNRTPAPSGPAFVVSDDQAAEDFDKIAEQRRQAKRAALLAKTMKRKEEIENKVDQIEQRNAEKRLAEMAKREMAEQRKLEKELQRQKILDDYKRRKMEKELGVESGSNSARGPPGRGHSQPPFIRTKSQMSESALGTDGSDKGRPPRVRGQSTVEQRISVSSLQEPTHKLFAKAAPKSNRGLIINALQYSVFPGAVNDQTRMKTMNDLAASDAKHFLILFRDYKCQYRGLYSWDQVSDTAIKISGQGPSKCSESIMKLMFKYDSGAKNFSQIPTKHLGATIDGFSIQDQFWQKPKIPYSGAASHRNN</sequence>
<dbReference type="STRING" id="29170.A0A368GA18"/>
<comment type="domain">
    <text evidence="6">The CKK domain binds microtubules.</text>
</comment>
<dbReference type="PANTHER" id="PTHR21595:SF0">
    <property type="entry name" value="PATRONIN"/>
    <property type="match status" value="1"/>
</dbReference>
<dbReference type="SMART" id="SM01051">
    <property type="entry name" value="CAMSAP_CKK"/>
    <property type="match status" value="1"/>
</dbReference>
<evidence type="ECO:0000256" key="3">
    <source>
        <dbReference type="ARBA" id="ARBA00022701"/>
    </source>
</evidence>
<gene>
    <name evidence="11" type="ORF">ANCCAN_12820</name>
</gene>
<dbReference type="GO" id="GO:0007026">
    <property type="term" value="P:negative regulation of microtubule depolymerization"/>
    <property type="evidence" value="ECO:0007669"/>
    <property type="project" value="TreeGrafter"/>
</dbReference>
<dbReference type="GO" id="GO:0031122">
    <property type="term" value="P:cytoplasmic microtubule organization"/>
    <property type="evidence" value="ECO:0007669"/>
    <property type="project" value="TreeGrafter"/>
</dbReference>
<evidence type="ECO:0000256" key="4">
    <source>
        <dbReference type="ARBA" id="ARBA00023054"/>
    </source>
</evidence>
<dbReference type="InterPro" id="IPR001715">
    <property type="entry name" value="CH_dom"/>
</dbReference>